<dbReference type="InterPro" id="IPR021736">
    <property type="entry name" value="DUF3305"/>
</dbReference>
<organism evidence="1 2">
    <name type="scientific">Vibrio hippocampi</name>
    <dbReference type="NCBI Taxonomy" id="654686"/>
    <lineage>
        <taxon>Bacteria</taxon>
        <taxon>Pseudomonadati</taxon>
        <taxon>Pseudomonadota</taxon>
        <taxon>Gammaproteobacteria</taxon>
        <taxon>Vibrionales</taxon>
        <taxon>Vibrionaceae</taxon>
        <taxon>Vibrio</taxon>
    </lineage>
</organism>
<dbReference type="EMBL" id="CAKLCM010000002">
    <property type="protein sequence ID" value="CAH0525960.1"/>
    <property type="molecule type" value="Genomic_DNA"/>
</dbReference>
<name>A0ABN8DFE1_9VIBR</name>
<proteinExistence type="predicted"/>
<protein>
    <recommendedName>
        <fullName evidence="3">DUF3305 domain-containing protein</fullName>
    </recommendedName>
</protein>
<gene>
    <name evidence="1" type="ORF">VHP8226_01442</name>
</gene>
<evidence type="ECO:0008006" key="3">
    <source>
        <dbReference type="Google" id="ProtNLM"/>
    </source>
</evidence>
<comment type="caution">
    <text evidence="1">The sequence shown here is derived from an EMBL/GenBank/DDBJ whole genome shotgun (WGS) entry which is preliminary data.</text>
</comment>
<reference evidence="1" key="1">
    <citation type="submission" date="2021-12" db="EMBL/GenBank/DDBJ databases">
        <authorList>
            <person name="Rodrigo-Torres L."/>
            <person name="Arahal R. D."/>
            <person name="Lucena T."/>
        </authorList>
    </citation>
    <scope>NUCLEOTIDE SEQUENCE</scope>
    <source>
        <strain evidence="1">CECT 8226</strain>
    </source>
</reference>
<sequence length="159" mass="17815">MTQGHVVNADAHVKTVTKNENQWPIQAQLVLVDKQVGRWQVQQRELQGFALASESSESAISLLELHRDERTDYRFNLSSSDPRLFVVLENHDDTQLTPLVVTASQTVAGSYLDGDYTVLSAPMPLPVQAWMEAFIGRHGELLEMRGKKRKKGAGRSSEQ</sequence>
<keyword evidence="2" id="KW-1185">Reference proteome</keyword>
<accession>A0ABN8DFE1</accession>
<evidence type="ECO:0000313" key="1">
    <source>
        <dbReference type="EMBL" id="CAH0525960.1"/>
    </source>
</evidence>
<evidence type="ECO:0000313" key="2">
    <source>
        <dbReference type="Proteomes" id="UP000838160"/>
    </source>
</evidence>
<dbReference type="RefSeq" id="WP_237484399.1">
    <property type="nucleotide sequence ID" value="NZ_CAKLCM010000002.1"/>
</dbReference>
<dbReference type="Proteomes" id="UP000838160">
    <property type="component" value="Unassembled WGS sequence"/>
</dbReference>
<dbReference type="Pfam" id="PF11749">
    <property type="entry name" value="DUF3305"/>
    <property type="match status" value="1"/>
</dbReference>